<comment type="caution">
    <text evidence="1">The sequence shown here is derived from an EMBL/GenBank/DDBJ whole genome shotgun (WGS) entry which is preliminary data.</text>
</comment>
<accession>A0ACC0VWG2</accession>
<sequence>MNPVFISENPDLPLPSKSTNRGQKMLKYIRNTIVKGPEKALGATGPSPSKVDPLIPTLSPPSASNEKSLHQTYVEEGPEAFAEAVRAKKGFLIMDTTWRDAHQSLLATGLRTRDMLAIAPTTSIVMRNAFSLEMWGGATFVVSMRFLREDPWDRLATLREAVPDIPFQMLIRGANAVGYTIYPDNVVFKFFEKAQATGMDVFRVFYSLNYLENMKLGIDAVGAAGGIIEAVMCYTGDVSDPKRGPYNT</sequence>
<dbReference type="EMBL" id="CM047585">
    <property type="protein sequence ID" value="KAI9910794.1"/>
    <property type="molecule type" value="Genomic_DNA"/>
</dbReference>
<gene>
    <name evidence="1" type="ORF">PsorP6_010691</name>
</gene>
<reference evidence="1 2" key="1">
    <citation type="journal article" date="2022" name="bioRxiv">
        <title>The genome of the oomycete Peronosclerospora sorghi, a cosmopolitan pathogen of maize and sorghum, is inflated with dispersed pseudogenes.</title>
        <authorList>
            <person name="Fletcher K."/>
            <person name="Martin F."/>
            <person name="Isakeit T."/>
            <person name="Cavanaugh K."/>
            <person name="Magill C."/>
            <person name="Michelmore R."/>
        </authorList>
    </citation>
    <scope>NUCLEOTIDE SEQUENCE [LARGE SCALE GENOMIC DNA]</scope>
    <source>
        <strain evidence="1">P6</strain>
    </source>
</reference>
<keyword evidence="2" id="KW-1185">Reference proteome</keyword>
<organism evidence="1 2">
    <name type="scientific">Peronosclerospora sorghi</name>
    <dbReference type="NCBI Taxonomy" id="230839"/>
    <lineage>
        <taxon>Eukaryota</taxon>
        <taxon>Sar</taxon>
        <taxon>Stramenopiles</taxon>
        <taxon>Oomycota</taxon>
        <taxon>Peronosporomycetes</taxon>
        <taxon>Peronosporales</taxon>
        <taxon>Peronosporaceae</taxon>
        <taxon>Peronosclerospora</taxon>
    </lineage>
</organism>
<evidence type="ECO:0000313" key="1">
    <source>
        <dbReference type="EMBL" id="KAI9910794.1"/>
    </source>
</evidence>
<dbReference type="Proteomes" id="UP001163321">
    <property type="component" value="Chromosome 6"/>
</dbReference>
<protein>
    <submittedName>
        <fullName evidence="1">Uncharacterized protein</fullName>
    </submittedName>
</protein>
<proteinExistence type="predicted"/>
<evidence type="ECO:0000313" key="2">
    <source>
        <dbReference type="Proteomes" id="UP001163321"/>
    </source>
</evidence>
<name>A0ACC0VWG2_9STRA</name>